<evidence type="ECO:0000313" key="1">
    <source>
        <dbReference type="EMBL" id="CAG8834948.1"/>
    </source>
</evidence>
<feature type="non-terminal residue" evidence="1">
    <location>
        <position position="1"/>
    </location>
</feature>
<dbReference type="OrthoDB" id="2442289at2759"/>
<evidence type="ECO:0000313" key="2">
    <source>
        <dbReference type="Proteomes" id="UP000789759"/>
    </source>
</evidence>
<keyword evidence="2" id="KW-1185">Reference proteome</keyword>
<protein>
    <submittedName>
        <fullName evidence="1">19085_t:CDS:1</fullName>
    </submittedName>
</protein>
<organism evidence="1 2">
    <name type="scientific">Cetraspora pellucida</name>
    <dbReference type="NCBI Taxonomy" id="1433469"/>
    <lineage>
        <taxon>Eukaryota</taxon>
        <taxon>Fungi</taxon>
        <taxon>Fungi incertae sedis</taxon>
        <taxon>Mucoromycota</taxon>
        <taxon>Glomeromycotina</taxon>
        <taxon>Glomeromycetes</taxon>
        <taxon>Diversisporales</taxon>
        <taxon>Gigasporaceae</taxon>
        <taxon>Cetraspora</taxon>
    </lineage>
</organism>
<proteinExistence type="predicted"/>
<sequence>TFNNALRADILKSKMAGKYTNISAQYPVITNIDTPARFIVWLHHKYQTETVGTQQVATQRLAQEKFLPFDNLESYKARIHPLLLGVADSDANILGLLKGHLSGELYTWMKIANSGSIPNQISQTSAVNIQNKSHSDSSDISRAELDSIIKSQLAL</sequence>
<dbReference type="EMBL" id="CAJVQA010074828">
    <property type="protein sequence ID" value="CAG8834948.1"/>
    <property type="molecule type" value="Genomic_DNA"/>
</dbReference>
<accession>A0A9N9PL97</accession>
<reference evidence="1" key="1">
    <citation type="submission" date="2021-06" db="EMBL/GenBank/DDBJ databases">
        <authorList>
            <person name="Kallberg Y."/>
            <person name="Tangrot J."/>
            <person name="Rosling A."/>
        </authorList>
    </citation>
    <scope>NUCLEOTIDE SEQUENCE</scope>
    <source>
        <strain evidence="1">FL966</strain>
    </source>
</reference>
<comment type="caution">
    <text evidence="1">The sequence shown here is derived from an EMBL/GenBank/DDBJ whole genome shotgun (WGS) entry which is preliminary data.</text>
</comment>
<dbReference type="Proteomes" id="UP000789759">
    <property type="component" value="Unassembled WGS sequence"/>
</dbReference>
<gene>
    <name evidence="1" type="ORF">CPELLU_LOCUS21178</name>
</gene>
<feature type="non-terminal residue" evidence="1">
    <location>
        <position position="155"/>
    </location>
</feature>
<dbReference type="AlphaFoldDB" id="A0A9N9PL97"/>
<name>A0A9N9PL97_9GLOM</name>